<evidence type="ECO:0000313" key="4">
    <source>
        <dbReference type="Proteomes" id="UP000583929"/>
    </source>
</evidence>
<dbReference type="PANTHER" id="PTHR31260">
    <property type="entry name" value="CYSTATIN/MONELLIN SUPERFAMILY PROTEIN"/>
    <property type="match status" value="1"/>
</dbReference>
<gene>
    <name evidence="3" type="ORF">G4B88_016686</name>
</gene>
<keyword evidence="2" id="KW-0812">Transmembrane</keyword>
<feature type="region of interest" description="Disordered" evidence="1">
    <location>
        <begin position="265"/>
        <end position="289"/>
    </location>
</feature>
<keyword evidence="4" id="KW-1185">Reference proteome</keyword>
<reference evidence="3 4" key="1">
    <citation type="journal article" date="2020" name="bioRxiv">
        <title>Sequence and annotation of 42 cannabis genomes reveals extensive copy number variation in cannabinoid synthesis and pathogen resistance genes.</title>
        <authorList>
            <person name="Mckernan K.J."/>
            <person name="Helbert Y."/>
            <person name="Kane L.T."/>
            <person name="Ebling H."/>
            <person name="Zhang L."/>
            <person name="Liu B."/>
            <person name="Eaton Z."/>
            <person name="Mclaughlin S."/>
            <person name="Kingan S."/>
            <person name="Baybayan P."/>
            <person name="Concepcion G."/>
            <person name="Jordan M."/>
            <person name="Riva A."/>
            <person name="Barbazuk W."/>
            <person name="Harkins T."/>
        </authorList>
    </citation>
    <scope>NUCLEOTIDE SEQUENCE [LARGE SCALE GENOMIC DNA]</scope>
    <source>
        <strain evidence="4">cv. Jamaican Lion 4</strain>
        <tissue evidence="3">Leaf</tissue>
    </source>
</reference>
<evidence type="ECO:0000256" key="1">
    <source>
        <dbReference type="SAM" id="MobiDB-lite"/>
    </source>
</evidence>
<evidence type="ECO:0000256" key="2">
    <source>
        <dbReference type="SAM" id="Phobius"/>
    </source>
</evidence>
<dbReference type="EMBL" id="JAATIQ010000060">
    <property type="protein sequence ID" value="KAF4391376.1"/>
    <property type="molecule type" value="Genomic_DNA"/>
</dbReference>
<proteinExistence type="predicted"/>
<dbReference type="PANTHER" id="PTHR31260:SF28">
    <property type="entry name" value="CYSTATIN DOMAIN PROTEIN"/>
    <property type="match status" value="1"/>
</dbReference>
<accession>A0A7J6H7X1</accession>
<feature type="region of interest" description="Disordered" evidence="1">
    <location>
        <begin position="644"/>
        <end position="666"/>
    </location>
</feature>
<evidence type="ECO:0000313" key="3">
    <source>
        <dbReference type="EMBL" id="KAF4391376.1"/>
    </source>
</evidence>
<dbReference type="Proteomes" id="UP000583929">
    <property type="component" value="Unassembled WGS sequence"/>
</dbReference>
<dbReference type="Gene3D" id="3.10.450.10">
    <property type="match status" value="1"/>
</dbReference>
<organism evidence="3 4">
    <name type="scientific">Cannabis sativa</name>
    <name type="common">Hemp</name>
    <name type="synonym">Marijuana</name>
    <dbReference type="NCBI Taxonomy" id="3483"/>
    <lineage>
        <taxon>Eukaryota</taxon>
        <taxon>Viridiplantae</taxon>
        <taxon>Streptophyta</taxon>
        <taxon>Embryophyta</taxon>
        <taxon>Tracheophyta</taxon>
        <taxon>Spermatophyta</taxon>
        <taxon>Magnoliopsida</taxon>
        <taxon>eudicotyledons</taxon>
        <taxon>Gunneridae</taxon>
        <taxon>Pentapetalae</taxon>
        <taxon>rosids</taxon>
        <taxon>fabids</taxon>
        <taxon>Rosales</taxon>
        <taxon>Cannabaceae</taxon>
        <taxon>Cannabis</taxon>
    </lineage>
</organism>
<protein>
    <submittedName>
        <fullName evidence="3">Uncharacterized protein</fullName>
    </submittedName>
</protein>
<feature type="compositionally biased region" description="Acidic residues" evidence="1">
    <location>
        <begin position="475"/>
        <end position="494"/>
    </location>
</feature>
<feature type="compositionally biased region" description="Basic and acidic residues" evidence="1">
    <location>
        <begin position="265"/>
        <end position="274"/>
    </location>
</feature>
<comment type="caution">
    <text evidence="3">The sequence shown here is derived from an EMBL/GenBank/DDBJ whole genome shotgun (WGS) entry which is preliminary data.</text>
</comment>
<keyword evidence="2" id="KW-0472">Membrane</keyword>
<keyword evidence="2" id="KW-1133">Transmembrane helix</keyword>
<sequence length="666" mass="76485">MLSFRFGVSKEKIVGWKEEEILIDFISLPISPKMLGALQLGIMAAFVVVLVPMGMAGWHLSCFKMLFFSGALFITLAIGVHLTPYFPSVTDFVSSASCVVIFDTHSWEDVFNFQIEEEELEGFVVNVGGEDERIDDRWCLVGRAQPVRNHKNIRARWLRTRGWIPAVAADVSSLGMGEPMYPNMKSSTGVDFVDNNGRYDLLNHRKDTMTNVGNQGINGHNNNTIRNVEGNQCKNLGKEIICGQEMAEVVDEIREGKCLLAADTQKKETDLSSHEEEEDDNYDSQDEDDNDFIIVEDERITRARENKAKLPPNTNLSYLSDEDDEFEQDWAIVHKQLLQTDGFHVDYLPNKHKRNWYQKIIMGCTSYKYTIEAANLAVAEYNKLQGVNLEIREIINVIIKGFDYYYLTLECTDGKYYEVQSCWNWSAFDMGTVVAASFHDWFVELLSHEMADVVEEISDGKSLLAADTEKKETDISYDEEEDHDGYDSQDEDEDDNDFILVEDERITKSRENKAKLPPNTKFSYLSDEDDEYEQDWAIVHKQLLQTDGFHVDYLPNKHKRNWYQKILGNSCCKYTIEAANLAVAEYNKLEGANLEIREIINVIQIGFDYYYLTLQCTDGKYYEVKVFLQMSPEIDLEMFRPAKHYPRPTTTTTTTSEEKEEAAASD</sequence>
<dbReference type="AlphaFoldDB" id="A0A7J6H7X1"/>
<feature type="region of interest" description="Disordered" evidence="1">
    <location>
        <begin position="470"/>
        <end position="494"/>
    </location>
</feature>
<feature type="transmembrane region" description="Helical" evidence="2">
    <location>
        <begin position="65"/>
        <end position="86"/>
    </location>
</feature>
<feature type="transmembrane region" description="Helical" evidence="2">
    <location>
        <begin position="37"/>
        <end position="58"/>
    </location>
</feature>
<dbReference type="InterPro" id="IPR006462">
    <property type="entry name" value="MS5"/>
</dbReference>
<feature type="compositionally biased region" description="Acidic residues" evidence="1">
    <location>
        <begin position="275"/>
        <end position="289"/>
    </location>
</feature>
<name>A0A7J6H7X1_CANSA</name>